<dbReference type="AlphaFoldDB" id="A0A3M0EAC3"/>
<comment type="catalytic activity">
    <reaction evidence="1">
        <text>ATP + protein L-histidine = ADP + protein N-phospho-L-histidine.</text>
        <dbReference type="EC" id="2.7.13.3"/>
    </reaction>
</comment>
<dbReference type="RefSeq" id="WP_121918941.1">
    <property type="nucleotide sequence ID" value="NZ_CP034145.1"/>
</dbReference>
<dbReference type="SUPFAM" id="SSF55874">
    <property type="entry name" value="ATPase domain of HSP90 chaperone/DNA topoisomerase II/histidine kinase"/>
    <property type="match status" value="1"/>
</dbReference>
<comment type="caution">
    <text evidence="7">Lacks conserved residue(s) required for the propagation of feature annotation.</text>
</comment>
<dbReference type="PANTHER" id="PTHR43711">
    <property type="entry name" value="TWO-COMPONENT HISTIDINE KINASE"/>
    <property type="match status" value="1"/>
</dbReference>
<dbReference type="Pfam" id="PF00072">
    <property type="entry name" value="Response_reg"/>
    <property type="match status" value="1"/>
</dbReference>
<dbReference type="InterPro" id="IPR050736">
    <property type="entry name" value="Sensor_HK_Regulatory"/>
</dbReference>
<dbReference type="SUPFAM" id="SSF52172">
    <property type="entry name" value="CheY-like"/>
    <property type="match status" value="1"/>
</dbReference>
<sequence length="482" mass="53168">MPDTASERIRVLCVADRDEAGETAAILERETDRFDVTTAAGVEAGLARLDGATDCIVSGYDLSDGTGLDLLRAVRKRSPDLPFIFFTDMGSEAVASEAISAGVTDYLRRDDEMDRHPILVNRIWTAVGHDRNRREREARQAELRRSERRLEAVFEDPKMLVGVLSPDGRLRKANRTAMEFVDADHEDLVGRPFHETPWWSDDLREDVQRWIERAAAGEYVEYEADHKHGDDEIRSVSGTIRPVTDEAGEVVSLIASARDITERRTNERELQQRNDRLNDVASIVSHDLRSPLNVASGHLAIARSGDDDHLSEVAHALDRMEELVDDLLTLAHEGERVSEIETVDLAAMVRDCWRNVSTTETAPQVDTDLVIRADPDQLRHLLENLLGNALRHGGADVAVTIGDLDGGFYVADDGPGIPEADREAVFDSGYSTAAEGTGVGLSIVQRIVEAHGWEVAVTESETGGTRFEITGIECESCTPTPN</sequence>
<dbReference type="KEGG" id="haer:DU502_08425"/>
<organism evidence="12 13">
    <name type="scientific">Haloplanus aerogenes</name>
    <dbReference type="NCBI Taxonomy" id="660522"/>
    <lineage>
        <taxon>Archaea</taxon>
        <taxon>Methanobacteriati</taxon>
        <taxon>Methanobacteriota</taxon>
        <taxon>Stenosarchaea group</taxon>
        <taxon>Halobacteria</taxon>
        <taxon>Halobacteriales</taxon>
        <taxon>Haloferacaceae</taxon>
        <taxon>Haloplanus</taxon>
    </lineage>
</organism>
<reference evidence="12" key="3">
    <citation type="submission" date="2018-10" db="EMBL/GenBank/DDBJ databases">
        <authorList>
            <person name="Whitman W."/>
            <person name="Huntemann M."/>
            <person name="Clum A."/>
            <person name="Pillay M."/>
            <person name="Palaniappan K."/>
            <person name="Varghese N."/>
            <person name="Mikhailova N."/>
            <person name="Stamatis D."/>
            <person name="Reddy T."/>
            <person name="Daum C."/>
            <person name="Shapiro N."/>
            <person name="Ivanova N."/>
            <person name="Kyrpides N."/>
            <person name="Woyke T."/>
        </authorList>
    </citation>
    <scope>NUCLEOTIDE SEQUENCE</scope>
    <source>
        <strain evidence="12">CGMCC 1.10124</strain>
    </source>
</reference>
<evidence type="ECO:0000256" key="6">
    <source>
        <dbReference type="ARBA" id="ARBA00023012"/>
    </source>
</evidence>
<dbReference type="CDD" id="cd00156">
    <property type="entry name" value="REC"/>
    <property type="match status" value="1"/>
</dbReference>
<accession>A0A3M0EAC3</accession>
<dbReference type="CDD" id="cd00130">
    <property type="entry name" value="PAS"/>
    <property type="match status" value="1"/>
</dbReference>
<evidence type="ECO:0000259" key="9">
    <source>
        <dbReference type="PROSITE" id="PS50110"/>
    </source>
</evidence>
<dbReference type="PROSITE" id="PS50110">
    <property type="entry name" value="RESPONSE_REGULATORY"/>
    <property type="match status" value="1"/>
</dbReference>
<dbReference type="InterPro" id="IPR000700">
    <property type="entry name" value="PAS-assoc_C"/>
</dbReference>
<dbReference type="EMBL" id="REFS01000001">
    <property type="protein sequence ID" value="RMB25110.1"/>
    <property type="molecule type" value="Genomic_DNA"/>
</dbReference>
<name>A0A3M0EAC3_9EURY</name>
<dbReference type="InterPro" id="IPR035965">
    <property type="entry name" value="PAS-like_dom_sf"/>
</dbReference>
<gene>
    <name evidence="12" type="ORF">ATH50_0193</name>
    <name evidence="11" type="ORF">DU502_08425</name>
</gene>
<dbReference type="Gene3D" id="3.30.450.20">
    <property type="entry name" value="PAS domain"/>
    <property type="match status" value="1"/>
</dbReference>
<evidence type="ECO:0000313" key="13">
    <source>
        <dbReference type="Proteomes" id="UP000277326"/>
    </source>
</evidence>
<dbReference type="Gene3D" id="3.40.50.2300">
    <property type="match status" value="1"/>
</dbReference>
<dbReference type="Pfam" id="PF00512">
    <property type="entry name" value="HisKA"/>
    <property type="match status" value="1"/>
</dbReference>
<dbReference type="SMART" id="SM00448">
    <property type="entry name" value="REC"/>
    <property type="match status" value="1"/>
</dbReference>
<dbReference type="InterPro" id="IPR011006">
    <property type="entry name" value="CheY-like_superfamily"/>
</dbReference>
<dbReference type="SMART" id="SM00387">
    <property type="entry name" value="HATPase_c"/>
    <property type="match status" value="1"/>
</dbReference>
<evidence type="ECO:0000313" key="12">
    <source>
        <dbReference type="EMBL" id="RMB25110.1"/>
    </source>
</evidence>
<evidence type="ECO:0000256" key="2">
    <source>
        <dbReference type="ARBA" id="ARBA00012438"/>
    </source>
</evidence>
<reference evidence="11 14" key="2">
    <citation type="submission" date="2018-07" db="EMBL/GenBank/DDBJ databases">
        <title>Genome sequences of Haloplanus aerogenes JCM 16430T.</title>
        <authorList>
            <person name="Kim Y.B."/>
            <person name="Roh S.W."/>
        </authorList>
    </citation>
    <scope>NUCLEOTIDE SEQUENCE [LARGE SCALE GENOMIC DNA]</scope>
    <source>
        <strain evidence="11 14">JCM 16430</strain>
    </source>
</reference>
<keyword evidence="4" id="KW-0808">Transferase</keyword>
<keyword evidence="6" id="KW-0902">Two-component regulatory system</keyword>
<evidence type="ECO:0000256" key="5">
    <source>
        <dbReference type="ARBA" id="ARBA00022777"/>
    </source>
</evidence>
<dbReference type="PANTHER" id="PTHR43711:SF1">
    <property type="entry name" value="HISTIDINE KINASE 1"/>
    <property type="match status" value="1"/>
</dbReference>
<dbReference type="InterPro" id="IPR001789">
    <property type="entry name" value="Sig_transdc_resp-reg_receiver"/>
</dbReference>
<keyword evidence="3" id="KW-0597">Phosphoprotein</keyword>
<evidence type="ECO:0000259" key="8">
    <source>
        <dbReference type="PROSITE" id="PS50109"/>
    </source>
</evidence>
<evidence type="ECO:0000313" key="14">
    <source>
        <dbReference type="Proteomes" id="UP000282007"/>
    </source>
</evidence>
<dbReference type="EMBL" id="CP034145">
    <property type="protein sequence ID" value="AZH25403.1"/>
    <property type="molecule type" value="Genomic_DNA"/>
</dbReference>
<dbReference type="Gene3D" id="3.30.565.10">
    <property type="entry name" value="Histidine kinase-like ATPase, C-terminal domain"/>
    <property type="match status" value="1"/>
</dbReference>
<dbReference type="SMART" id="SM00388">
    <property type="entry name" value="HisKA"/>
    <property type="match status" value="1"/>
</dbReference>
<dbReference type="PROSITE" id="PS50109">
    <property type="entry name" value="HIS_KIN"/>
    <property type="match status" value="1"/>
</dbReference>
<dbReference type="InterPro" id="IPR003661">
    <property type="entry name" value="HisK_dim/P_dom"/>
</dbReference>
<dbReference type="SMART" id="SM00091">
    <property type="entry name" value="PAS"/>
    <property type="match status" value="1"/>
</dbReference>
<dbReference type="InterPro" id="IPR036890">
    <property type="entry name" value="HATPase_C_sf"/>
</dbReference>
<dbReference type="SUPFAM" id="SSF47384">
    <property type="entry name" value="Homodimeric domain of signal transducing histidine kinase"/>
    <property type="match status" value="1"/>
</dbReference>
<evidence type="ECO:0000313" key="11">
    <source>
        <dbReference type="EMBL" id="AZH25403.1"/>
    </source>
</evidence>
<dbReference type="InterPro" id="IPR003594">
    <property type="entry name" value="HATPase_dom"/>
</dbReference>
<reference evidence="12 13" key="1">
    <citation type="journal article" date="2015" name="Stand. Genomic Sci.">
        <title>Genomic Encyclopedia of Bacterial and Archaeal Type Strains, Phase III: the genomes of soil and plant-associated and newly described type strains.</title>
        <authorList>
            <person name="Whitman W.B."/>
            <person name="Woyke T."/>
            <person name="Klenk H.P."/>
            <person name="Zhou Y."/>
            <person name="Lilburn T.G."/>
            <person name="Beck B.J."/>
            <person name="De Vos P."/>
            <person name="Vandamme P."/>
            <person name="Eisen J.A."/>
            <person name="Garrity G."/>
            <person name="Hugenholtz P."/>
            <person name="Kyrpides N.C."/>
        </authorList>
    </citation>
    <scope>NUCLEOTIDE SEQUENCE [LARGE SCALE GENOMIC DNA]</scope>
    <source>
        <strain evidence="12 13">CGMCC 1.10124</strain>
    </source>
</reference>
<dbReference type="InterPro" id="IPR005467">
    <property type="entry name" value="His_kinase_dom"/>
</dbReference>
<dbReference type="PRINTS" id="PR00344">
    <property type="entry name" value="BCTRLSENSOR"/>
</dbReference>
<dbReference type="Proteomes" id="UP000277326">
    <property type="component" value="Unassembled WGS sequence"/>
</dbReference>
<dbReference type="Pfam" id="PF02518">
    <property type="entry name" value="HATPase_c"/>
    <property type="match status" value="1"/>
</dbReference>
<feature type="domain" description="Response regulatory" evidence="9">
    <location>
        <begin position="10"/>
        <end position="124"/>
    </location>
</feature>
<proteinExistence type="predicted"/>
<dbReference type="CDD" id="cd00075">
    <property type="entry name" value="HATPase"/>
    <property type="match status" value="1"/>
</dbReference>
<dbReference type="PROSITE" id="PS50113">
    <property type="entry name" value="PAC"/>
    <property type="match status" value="1"/>
</dbReference>
<dbReference type="SUPFAM" id="SSF55785">
    <property type="entry name" value="PYP-like sensor domain (PAS domain)"/>
    <property type="match status" value="1"/>
</dbReference>
<dbReference type="InterPro" id="IPR000014">
    <property type="entry name" value="PAS"/>
</dbReference>
<protein>
    <recommendedName>
        <fullName evidence="2">histidine kinase</fullName>
        <ecNumber evidence="2">2.7.13.3</ecNumber>
    </recommendedName>
</protein>
<dbReference type="GO" id="GO:0000155">
    <property type="term" value="F:phosphorelay sensor kinase activity"/>
    <property type="evidence" value="ECO:0007669"/>
    <property type="project" value="InterPro"/>
</dbReference>
<dbReference type="Proteomes" id="UP000282007">
    <property type="component" value="Chromosome"/>
</dbReference>
<keyword evidence="5" id="KW-0418">Kinase</keyword>
<evidence type="ECO:0000256" key="1">
    <source>
        <dbReference type="ARBA" id="ARBA00000085"/>
    </source>
</evidence>
<dbReference type="InterPro" id="IPR004358">
    <property type="entry name" value="Sig_transdc_His_kin-like_C"/>
</dbReference>
<feature type="domain" description="Histidine kinase" evidence="8">
    <location>
        <begin position="283"/>
        <end position="470"/>
    </location>
</feature>
<evidence type="ECO:0000256" key="3">
    <source>
        <dbReference type="ARBA" id="ARBA00022553"/>
    </source>
</evidence>
<dbReference type="CDD" id="cd00082">
    <property type="entry name" value="HisKA"/>
    <property type="match status" value="1"/>
</dbReference>
<dbReference type="NCBIfam" id="TIGR00229">
    <property type="entry name" value="sensory_box"/>
    <property type="match status" value="1"/>
</dbReference>
<keyword evidence="14" id="KW-1185">Reference proteome</keyword>
<dbReference type="Gene3D" id="1.10.287.130">
    <property type="match status" value="1"/>
</dbReference>
<feature type="domain" description="PAC" evidence="10">
    <location>
        <begin position="218"/>
        <end position="272"/>
    </location>
</feature>
<dbReference type="EC" id="2.7.13.3" evidence="2"/>
<dbReference type="OrthoDB" id="8127at2157"/>
<dbReference type="InterPro" id="IPR013656">
    <property type="entry name" value="PAS_4"/>
</dbReference>
<dbReference type="InterPro" id="IPR036097">
    <property type="entry name" value="HisK_dim/P_sf"/>
</dbReference>
<dbReference type="Pfam" id="PF08448">
    <property type="entry name" value="PAS_4"/>
    <property type="match status" value="1"/>
</dbReference>
<evidence type="ECO:0000256" key="4">
    <source>
        <dbReference type="ARBA" id="ARBA00022679"/>
    </source>
</evidence>
<dbReference type="GeneID" id="38471305"/>
<evidence type="ECO:0000256" key="7">
    <source>
        <dbReference type="PROSITE-ProRule" id="PRU00169"/>
    </source>
</evidence>
<evidence type="ECO:0000259" key="10">
    <source>
        <dbReference type="PROSITE" id="PS50113"/>
    </source>
</evidence>